<evidence type="ECO:0000313" key="8">
    <source>
        <dbReference type="Proteomes" id="UP000245942"/>
    </source>
</evidence>
<dbReference type="InterPro" id="IPR013750">
    <property type="entry name" value="GHMP_kinase_C_dom"/>
</dbReference>
<accession>A0A316U6R3</accession>
<dbReference type="PRINTS" id="PR00473">
    <property type="entry name" value="GALCTOKINASE"/>
</dbReference>
<dbReference type="Gene3D" id="3.30.70.3170">
    <property type="match status" value="1"/>
</dbReference>
<evidence type="ECO:0000256" key="2">
    <source>
        <dbReference type="ARBA" id="ARBA00022741"/>
    </source>
</evidence>
<dbReference type="GeneID" id="37012465"/>
<dbReference type="STRING" id="1684307.A0A316U6R3"/>
<evidence type="ECO:0000313" key="7">
    <source>
        <dbReference type="EMBL" id="PWN18655.1"/>
    </source>
</evidence>
<dbReference type="GO" id="GO:0006012">
    <property type="term" value="P:galactose metabolic process"/>
    <property type="evidence" value="ECO:0007669"/>
    <property type="project" value="InterPro"/>
</dbReference>
<dbReference type="InterPro" id="IPR014721">
    <property type="entry name" value="Ribsml_uS5_D2-typ_fold_subgr"/>
</dbReference>
<dbReference type="Proteomes" id="UP000245942">
    <property type="component" value="Unassembled WGS sequence"/>
</dbReference>
<dbReference type="SUPFAM" id="SSF55060">
    <property type="entry name" value="GHMP Kinase, C-terminal domain"/>
    <property type="match status" value="1"/>
</dbReference>
<dbReference type="GO" id="GO:0004335">
    <property type="term" value="F:galactokinase activity"/>
    <property type="evidence" value="ECO:0007669"/>
    <property type="project" value="InterPro"/>
</dbReference>
<evidence type="ECO:0000256" key="3">
    <source>
        <dbReference type="ARBA" id="ARBA00022840"/>
    </source>
</evidence>
<dbReference type="PANTHER" id="PTHR10457">
    <property type="entry name" value="MEVALONATE KINASE/GALACTOKINASE"/>
    <property type="match status" value="1"/>
</dbReference>
<dbReference type="EMBL" id="KZ819335">
    <property type="protein sequence ID" value="PWN18655.1"/>
    <property type="molecule type" value="Genomic_DNA"/>
</dbReference>
<dbReference type="InterPro" id="IPR020568">
    <property type="entry name" value="Ribosomal_Su5_D2-typ_SF"/>
</dbReference>
<proteinExistence type="inferred from homology"/>
<evidence type="ECO:0000259" key="5">
    <source>
        <dbReference type="Pfam" id="PF08544"/>
    </source>
</evidence>
<keyword evidence="2" id="KW-0547">Nucleotide-binding</keyword>
<evidence type="ECO:0000256" key="1">
    <source>
        <dbReference type="ARBA" id="ARBA00006566"/>
    </source>
</evidence>
<sequence>MSSSSLTQTKDPIPLVSSLADIYSSHASVLSQSPRWNDLTKTFANHFSSQPAFIARAPGRVNIIGEHIDHMGFGVMPAALELDILMAVNVLPAEKGKEGSIEFDLRNTTSRFEPCSFTSGVKDTDEVKLLHQGATRWANYFKVAWKGLHPHLPKSLLESSSTPSKIQVLVDGTIPPESSLSSSAAMTVCSSIVILQALSARPYISRTEMANVAIESERLVGVASGGMDQSASIFGERNTALHITFYPSLHIDRVVLPQSKEDCTFVIANSLLVSDKKVMGPVQYNLRVVELLLAARVFCNANDLPKDDTTKTWRKLMEVYYQRKPLPTDDQEVSRIKQELGEEAAQMYHMSTLVAKEIPQGLQSREKLEKLTGYEGQAFHDEFLSQFEIRAPDGFELFQRTRHVFAESYRVLQFRARCQSVDQKQAGDNLYPSLGALMNDSHSSLSADYENSIPELESIIEIARRAGSLGSRLTGAGWGGSTVHLVPKAKVEAVVEALKKEYYGPEGFYGKRLEKQLSEMEIGEALLESQPAGGACVYQVEA</sequence>
<keyword evidence="7" id="KW-0808">Transferase</keyword>
<protein>
    <submittedName>
        <fullName evidence="7">Galactokinase</fullName>
    </submittedName>
</protein>
<dbReference type="GO" id="GO:0005829">
    <property type="term" value="C:cytosol"/>
    <property type="evidence" value="ECO:0007669"/>
    <property type="project" value="TreeGrafter"/>
</dbReference>
<dbReference type="Gene3D" id="3.30.230.10">
    <property type="match status" value="1"/>
</dbReference>
<dbReference type="InterPro" id="IPR006206">
    <property type="entry name" value="Mevalonate/galactokinase"/>
</dbReference>
<evidence type="ECO:0000259" key="6">
    <source>
        <dbReference type="Pfam" id="PF10509"/>
    </source>
</evidence>
<dbReference type="Pfam" id="PF10509">
    <property type="entry name" value="GalKase_gal_bdg"/>
    <property type="match status" value="1"/>
</dbReference>
<feature type="domain" description="Galactokinase N-terminal" evidence="6">
    <location>
        <begin position="42"/>
        <end position="89"/>
    </location>
</feature>
<dbReference type="RefSeq" id="XP_025345815.1">
    <property type="nucleotide sequence ID" value="XM_025490731.1"/>
</dbReference>
<dbReference type="PANTHER" id="PTHR10457:SF7">
    <property type="entry name" value="GALACTOKINASE-RELATED"/>
    <property type="match status" value="1"/>
</dbReference>
<dbReference type="SUPFAM" id="SSF54211">
    <property type="entry name" value="Ribosomal protein S5 domain 2-like"/>
    <property type="match status" value="1"/>
</dbReference>
<keyword evidence="8" id="KW-1185">Reference proteome</keyword>
<dbReference type="Pfam" id="PF08544">
    <property type="entry name" value="GHMP_kinases_C"/>
    <property type="match status" value="1"/>
</dbReference>
<feature type="domain" description="GHMP kinase N-terminal" evidence="4">
    <location>
        <begin position="140"/>
        <end position="235"/>
    </location>
</feature>
<name>A0A316U6R3_9BASI</name>
<dbReference type="InterPro" id="IPR000705">
    <property type="entry name" value="Galactokinase"/>
</dbReference>
<dbReference type="NCBIfam" id="TIGR00131">
    <property type="entry name" value="gal_kin"/>
    <property type="match status" value="1"/>
</dbReference>
<dbReference type="OrthoDB" id="187738at2759"/>
<dbReference type="InterPro" id="IPR006204">
    <property type="entry name" value="GHMP_kinase_N_dom"/>
</dbReference>
<dbReference type="GO" id="GO:0005524">
    <property type="term" value="F:ATP binding"/>
    <property type="evidence" value="ECO:0007669"/>
    <property type="project" value="UniProtKB-KW"/>
</dbReference>
<dbReference type="Gene3D" id="1.20.1440.340">
    <property type="match status" value="1"/>
</dbReference>
<keyword evidence="3" id="KW-0067">ATP-binding</keyword>
<evidence type="ECO:0000259" key="4">
    <source>
        <dbReference type="Pfam" id="PF00288"/>
    </source>
</evidence>
<dbReference type="InterPro" id="IPR019539">
    <property type="entry name" value="GalKase_N"/>
</dbReference>
<dbReference type="AlphaFoldDB" id="A0A316U6R3"/>
<reference evidence="7 8" key="1">
    <citation type="journal article" date="2018" name="Mol. Biol. Evol.">
        <title>Broad Genomic Sampling Reveals a Smut Pathogenic Ancestry of the Fungal Clade Ustilaginomycotina.</title>
        <authorList>
            <person name="Kijpornyongpan T."/>
            <person name="Mondo S.J."/>
            <person name="Barry K."/>
            <person name="Sandor L."/>
            <person name="Lee J."/>
            <person name="Lipzen A."/>
            <person name="Pangilinan J."/>
            <person name="LaButti K."/>
            <person name="Hainaut M."/>
            <person name="Henrissat B."/>
            <person name="Grigoriev I.V."/>
            <person name="Spatafora J.W."/>
            <person name="Aime M.C."/>
        </authorList>
    </citation>
    <scope>NUCLEOTIDE SEQUENCE [LARGE SCALE GENOMIC DNA]</scope>
    <source>
        <strain evidence="7 8">MCA 4718</strain>
    </source>
</reference>
<keyword evidence="7" id="KW-0418">Kinase</keyword>
<dbReference type="PRINTS" id="PR00959">
    <property type="entry name" value="MEVGALKINASE"/>
</dbReference>
<comment type="similarity">
    <text evidence="1">Belongs to the GHMP kinase family. GalK subfamily.</text>
</comment>
<organism evidence="7 8">
    <name type="scientific">Pseudomicrostroma glucosiphilum</name>
    <dbReference type="NCBI Taxonomy" id="1684307"/>
    <lineage>
        <taxon>Eukaryota</taxon>
        <taxon>Fungi</taxon>
        <taxon>Dikarya</taxon>
        <taxon>Basidiomycota</taxon>
        <taxon>Ustilaginomycotina</taxon>
        <taxon>Exobasidiomycetes</taxon>
        <taxon>Microstromatales</taxon>
        <taxon>Microstromatales incertae sedis</taxon>
        <taxon>Pseudomicrostroma</taxon>
    </lineage>
</organism>
<feature type="domain" description="GHMP kinase C-terminal" evidence="5">
    <location>
        <begin position="432"/>
        <end position="503"/>
    </location>
</feature>
<dbReference type="Pfam" id="PF00288">
    <property type="entry name" value="GHMP_kinases_N"/>
    <property type="match status" value="1"/>
</dbReference>
<gene>
    <name evidence="7" type="ORF">BCV69DRAFT_263188</name>
</gene>
<dbReference type="InterPro" id="IPR036554">
    <property type="entry name" value="GHMP_kinase_C_sf"/>
</dbReference>
<dbReference type="PIRSF" id="PIRSF000530">
    <property type="entry name" value="Galactokinase"/>
    <property type="match status" value="1"/>
</dbReference>